<dbReference type="RefSeq" id="WP_084351085.1">
    <property type="nucleotide sequence ID" value="NZ_FWYD01000002.1"/>
</dbReference>
<dbReference type="InterPro" id="IPR002514">
    <property type="entry name" value="Transposase_8"/>
</dbReference>
<dbReference type="EMBL" id="FWYD01000002">
    <property type="protein sequence ID" value="SMC57036.1"/>
    <property type="molecule type" value="Genomic_DNA"/>
</dbReference>
<dbReference type="GO" id="GO:0043565">
    <property type="term" value="F:sequence-specific DNA binding"/>
    <property type="evidence" value="ECO:0007669"/>
    <property type="project" value="InterPro"/>
</dbReference>
<name>A0A1W2A8R3_9RHOB</name>
<dbReference type="GO" id="GO:0004803">
    <property type="term" value="F:transposase activity"/>
    <property type="evidence" value="ECO:0007669"/>
    <property type="project" value="InterPro"/>
</dbReference>
<evidence type="ECO:0000313" key="2">
    <source>
        <dbReference type="Proteomes" id="UP000192330"/>
    </source>
</evidence>
<dbReference type="Pfam" id="PF01527">
    <property type="entry name" value="HTH_Tnp_1"/>
    <property type="match status" value="1"/>
</dbReference>
<sequence length="154" mass="16524">MADGGDGFVGRCEVVEPRRRGKRHWPDDVKARIVAESLQPGIRVVDVAARYDILPHHLSDWRRHARQGRLALPSHLMDALHGSPKVEATEPAFVPLSILPEPAGQSVSSPSKAAATGDAGVLMIEIASDVILRIPDDVAVERAVALVQALRGAP</sequence>
<keyword evidence="2" id="KW-1185">Reference proteome</keyword>
<reference evidence="1 2" key="1">
    <citation type="submission" date="2017-04" db="EMBL/GenBank/DDBJ databases">
        <authorList>
            <person name="Afonso C.L."/>
            <person name="Miller P.J."/>
            <person name="Scott M.A."/>
            <person name="Spackman E."/>
            <person name="Goraichik I."/>
            <person name="Dimitrov K.M."/>
            <person name="Suarez D.L."/>
            <person name="Swayne D.E."/>
        </authorList>
    </citation>
    <scope>NUCLEOTIDE SEQUENCE [LARGE SCALE GENOMIC DNA]</scope>
    <source>
        <strain evidence="1 2">CGMCC 1.12644</strain>
    </source>
</reference>
<dbReference type="OrthoDB" id="9800877at2"/>
<dbReference type="SUPFAM" id="SSF48295">
    <property type="entry name" value="TrpR-like"/>
    <property type="match status" value="1"/>
</dbReference>
<dbReference type="PANTHER" id="PTHR37936:SF3">
    <property type="entry name" value="TRANSPOSASE INSC FOR INSERTION ELEMENT IS2A-RELATED"/>
    <property type="match status" value="1"/>
</dbReference>
<gene>
    <name evidence="1" type="ORF">SAMN06295998_102530</name>
</gene>
<protein>
    <submittedName>
        <fullName evidence="1">Transposase</fullName>
    </submittedName>
</protein>
<dbReference type="PANTHER" id="PTHR37936">
    <property type="entry name" value="TRANSPOSASE INSC FOR INSERTION ELEMENT IS2A-RELATED"/>
    <property type="match status" value="1"/>
</dbReference>
<dbReference type="GO" id="GO:0006313">
    <property type="term" value="P:DNA transposition"/>
    <property type="evidence" value="ECO:0007669"/>
    <property type="project" value="InterPro"/>
</dbReference>
<evidence type="ECO:0000313" key="1">
    <source>
        <dbReference type="EMBL" id="SMC57036.1"/>
    </source>
</evidence>
<dbReference type="NCBIfam" id="NF047595">
    <property type="entry name" value="IS66_ISRel24_TnpA"/>
    <property type="match status" value="1"/>
</dbReference>
<dbReference type="Proteomes" id="UP000192330">
    <property type="component" value="Unassembled WGS sequence"/>
</dbReference>
<proteinExistence type="predicted"/>
<organism evidence="1 2">
    <name type="scientific">Primorskyibacter flagellatus</name>
    <dbReference type="NCBI Taxonomy" id="1387277"/>
    <lineage>
        <taxon>Bacteria</taxon>
        <taxon>Pseudomonadati</taxon>
        <taxon>Pseudomonadota</taxon>
        <taxon>Alphaproteobacteria</taxon>
        <taxon>Rhodobacterales</taxon>
        <taxon>Roseobacteraceae</taxon>
        <taxon>Primorskyibacter</taxon>
    </lineage>
</organism>
<accession>A0A1W2A8R3</accession>
<dbReference type="AlphaFoldDB" id="A0A1W2A8R3"/>
<dbReference type="STRING" id="1387277.SAMN06295998_102530"/>
<dbReference type="InterPro" id="IPR010921">
    <property type="entry name" value="Trp_repressor/repl_initiator"/>
</dbReference>